<feature type="compositionally biased region" description="Low complexity" evidence="1">
    <location>
        <begin position="100"/>
        <end position="109"/>
    </location>
</feature>
<reference evidence="2 3" key="1">
    <citation type="submission" date="2011-07" db="EMBL/GenBank/DDBJ databases">
        <authorList>
            <person name="Harkins D.M."/>
            <person name="Madupu R."/>
            <person name="Durkin A.S."/>
            <person name="Torralba M."/>
            <person name="Methe B."/>
            <person name="Sutton G.G."/>
            <person name="Nelson K.E."/>
        </authorList>
    </citation>
    <scope>NUCLEOTIDE SEQUENCE [LARGE SCALE GENOMIC DNA]</scope>
    <source>
        <strain evidence="2 3">HK 85</strain>
    </source>
</reference>
<accession>F9QC33</accession>
<feature type="compositionally biased region" description="Polar residues" evidence="1">
    <location>
        <begin position="110"/>
        <end position="119"/>
    </location>
</feature>
<feature type="compositionally biased region" description="Polar residues" evidence="1">
    <location>
        <begin position="127"/>
        <end position="139"/>
    </location>
</feature>
<name>F9QC33_9PAST</name>
<dbReference type="STRING" id="1035188.HMPREF9952_1041"/>
<dbReference type="RefSeq" id="WP_007243626.1">
    <property type="nucleotide sequence ID" value="NZ_AFUV01000025.1"/>
</dbReference>
<protein>
    <submittedName>
        <fullName evidence="2">Uncharacterized protein</fullName>
    </submittedName>
</protein>
<dbReference type="EMBL" id="AFUV01000025">
    <property type="protein sequence ID" value="EGV04870.1"/>
    <property type="molecule type" value="Genomic_DNA"/>
</dbReference>
<proteinExistence type="predicted"/>
<evidence type="ECO:0000313" key="2">
    <source>
        <dbReference type="EMBL" id="EGV04870.1"/>
    </source>
</evidence>
<dbReference type="AlphaFoldDB" id="F9QC33"/>
<comment type="caution">
    <text evidence="2">The sequence shown here is derived from an EMBL/GenBank/DDBJ whole genome shotgun (WGS) entry which is preliminary data.</text>
</comment>
<gene>
    <name evidence="2" type="ORF">HMPREF9952_1041</name>
</gene>
<sequence>MNEALYRYLNGRWVDHNGVSVTDSSILNNLNTAPVVGEGNVSGDVNSLLPTTDDIKVDALNNDKAGDIKADENKMAGNAPQPPVDPLAENNKADIKADQNNGNPNANLNTADSKNNPTASGDAKNIPANNNATSPTSGNAKPLQIPTASTQNGNVDFLNGRWNAGAGIQDKTTGKPLRLSYAFSDGVGQVQVQRGDGVQCTGDVSAKMQGNGLNIANKGVAKCSDGSSYQLPEVICKPGATSVADCQGGYGSGQGFPMTMKSN</sequence>
<evidence type="ECO:0000313" key="3">
    <source>
        <dbReference type="Proteomes" id="UP000006235"/>
    </source>
</evidence>
<feature type="region of interest" description="Disordered" evidence="1">
    <location>
        <begin position="68"/>
        <end position="149"/>
    </location>
</feature>
<dbReference type="Proteomes" id="UP000006235">
    <property type="component" value="Unassembled WGS sequence"/>
</dbReference>
<evidence type="ECO:0000256" key="1">
    <source>
        <dbReference type="SAM" id="MobiDB-lite"/>
    </source>
</evidence>
<dbReference type="NCBIfam" id="NF040486">
    <property type="entry name" value="SrfA_fam"/>
    <property type="match status" value="1"/>
</dbReference>
<dbReference type="InterPro" id="IPR047774">
    <property type="entry name" value="SrfA-like"/>
</dbReference>
<organism evidence="2 3">
    <name type="scientific">Haemophilus pittmaniae HK 85</name>
    <dbReference type="NCBI Taxonomy" id="1035188"/>
    <lineage>
        <taxon>Bacteria</taxon>
        <taxon>Pseudomonadati</taxon>
        <taxon>Pseudomonadota</taxon>
        <taxon>Gammaproteobacteria</taxon>
        <taxon>Pasteurellales</taxon>
        <taxon>Pasteurellaceae</taxon>
        <taxon>Haemophilus</taxon>
    </lineage>
</organism>